<reference evidence="1" key="1">
    <citation type="journal article" date="2010" name="Nature">
        <title>Genome sequence of the palaeopolyploid soybean.</title>
        <authorList>
            <person name="Schmutz J."/>
            <person name="Cannon S.B."/>
            <person name="Schlueter J."/>
            <person name="Ma J."/>
            <person name="Mitros T."/>
            <person name="Nelson W."/>
            <person name="Hyten D.L."/>
            <person name="Song Q."/>
            <person name="Thelen J.J."/>
            <person name="Cheng J."/>
            <person name="Xu D."/>
            <person name="Hellsten U."/>
            <person name="May G.D."/>
            <person name="Yu Y."/>
            <person name="Sakurai T."/>
            <person name="Umezawa T."/>
            <person name="Bhattacharyya M.K."/>
            <person name="Sandhu D."/>
            <person name="Valliyodan B."/>
            <person name="Lindquist E."/>
            <person name="Peto M."/>
            <person name="Grant D."/>
            <person name="Shu S."/>
            <person name="Goodstein D."/>
            <person name="Barry K."/>
            <person name="Futrell-Griggs M."/>
            <person name="Abernathy B."/>
            <person name="Du J."/>
            <person name="Tian Z."/>
            <person name="Zhu L."/>
            <person name="Gill N."/>
            <person name="Joshi T."/>
            <person name="Libault M."/>
            <person name="Sethuraman A."/>
            <person name="Zhang X.-C."/>
            <person name="Shinozaki K."/>
            <person name="Nguyen H.T."/>
            <person name="Wing R.A."/>
            <person name="Cregan P."/>
            <person name="Specht J."/>
            <person name="Grimwood J."/>
            <person name="Rokhsar D."/>
            <person name="Stacey G."/>
            <person name="Shoemaker R.C."/>
            <person name="Jackson S.A."/>
        </authorList>
    </citation>
    <scope>NUCLEOTIDE SEQUENCE</scope>
    <source>
        <tissue evidence="1">Callus</tissue>
    </source>
</reference>
<dbReference type="InParanoid" id="A0A0R0DZE5"/>
<dbReference type="Proteomes" id="UP000008827">
    <property type="component" value="Unassembled WGS sequence"/>
</dbReference>
<reference evidence="2" key="2">
    <citation type="submission" date="2018-02" db="UniProtKB">
        <authorList>
            <consortium name="EnsemblPlants"/>
        </authorList>
    </citation>
    <scope>IDENTIFICATION</scope>
    <source>
        <strain evidence="2">Williams 82</strain>
    </source>
</reference>
<keyword evidence="3" id="KW-1185">Reference proteome</keyword>
<organism evidence="2">
    <name type="scientific">Glycine max</name>
    <name type="common">Soybean</name>
    <name type="synonym">Glycine hispida</name>
    <dbReference type="NCBI Taxonomy" id="3847"/>
    <lineage>
        <taxon>Eukaryota</taxon>
        <taxon>Viridiplantae</taxon>
        <taxon>Streptophyta</taxon>
        <taxon>Embryophyta</taxon>
        <taxon>Tracheophyta</taxon>
        <taxon>Spermatophyta</taxon>
        <taxon>Magnoliopsida</taxon>
        <taxon>eudicotyledons</taxon>
        <taxon>Gunneridae</taxon>
        <taxon>Pentapetalae</taxon>
        <taxon>rosids</taxon>
        <taxon>fabids</taxon>
        <taxon>Fabales</taxon>
        <taxon>Fabaceae</taxon>
        <taxon>Papilionoideae</taxon>
        <taxon>50 kb inversion clade</taxon>
        <taxon>NPAAA clade</taxon>
        <taxon>indigoferoid/millettioid clade</taxon>
        <taxon>Phaseoleae</taxon>
        <taxon>Glycine</taxon>
        <taxon>Glycine subgen. Soja</taxon>
    </lineage>
</organism>
<gene>
    <name evidence="1" type="ORF">GLYMA_U004200</name>
</gene>
<protein>
    <submittedName>
        <fullName evidence="1 2">Uncharacterized protein</fullName>
    </submittedName>
</protein>
<dbReference type="Gramene" id="KRG84466">
    <property type="protein sequence ID" value="KRG84466"/>
    <property type="gene ID" value="GLYMA_U004200"/>
</dbReference>
<accession>A0A0R0DZE5</accession>
<evidence type="ECO:0000313" key="2">
    <source>
        <dbReference type="EnsemblPlants" id="KRG84466"/>
    </source>
</evidence>
<dbReference type="EMBL" id="KZ847741">
    <property type="protein sequence ID" value="KRG84466.1"/>
    <property type="molecule type" value="Genomic_DNA"/>
</dbReference>
<dbReference type="EnsemblPlants" id="KRG84466">
    <property type="protein sequence ID" value="KRG84466"/>
    <property type="gene ID" value="GLYMA_U004200"/>
</dbReference>
<name>A0A0R0DZE5_SOYBN</name>
<proteinExistence type="predicted"/>
<evidence type="ECO:0000313" key="1">
    <source>
        <dbReference type="EMBL" id="KRG84466.1"/>
    </source>
</evidence>
<dbReference type="AlphaFoldDB" id="A0A0R0DZE5"/>
<sequence length="83" mass="9476">MMSLWLQRRCNERQNYSHGVQQSLATTTKRPDLVSWPKPISFTTIIHCIALKTHIIITVLDIASINLNPKMDLACVKRKGTTK</sequence>
<reference evidence="1" key="3">
    <citation type="submission" date="2018-07" db="EMBL/GenBank/DDBJ databases">
        <title>WGS assembly of Glycine max.</title>
        <authorList>
            <person name="Schmutz J."/>
            <person name="Cannon S."/>
            <person name="Schlueter J."/>
            <person name="Ma J."/>
            <person name="Mitros T."/>
            <person name="Nelson W."/>
            <person name="Hyten D."/>
            <person name="Song Q."/>
            <person name="Thelen J."/>
            <person name="Cheng J."/>
            <person name="Xu D."/>
            <person name="Hellsten U."/>
            <person name="May G."/>
            <person name="Yu Y."/>
            <person name="Sakurai T."/>
            <person name="Umezawa T."/>
            <person name="Bhattacharyya M."/>
            <person name="Sandhu D."/>
            <person name="Valliyodan B."/>
            <person name="Lindquist E."/>
            <person name="Peto M."/>
            <person name="Grant D."/>
            <person name="Shu S."/>
            <person name="Goodstein D."/>
            <person name="Barry K."/>
            <person name="Futrell-Griggs M."/>
            <person name="Abernathy B."/>
            <person name="Du J."/>
            <person name="Tian Z."/>
            <person name="Zhu L."/>
            <person name="Gill N."/>
            <person name="Joshi T."/>
            <person name="Libault M."/>
            <person name="Sethuraman A."/>
            <person name="Zhang X."/>
            <person name="Shinozaki K."/>
            <person name="Nguyen H."/>
            <person name="Wing R."/>
            <person name="Cregan P."/>
            <person name="Specht J."/>
            <person name="Grimwood J."/>
            <person name="Rokhsar D."/>
            <person name="Stacey G."/>
            <person name="Shoemaker R."/>
            <person name="Jackson S."/>
        </authorList>
    </citation>
    <scope>NUCLEOTIDE SEQUENCE</scope>
    <source>
        <tissue evidence="1">Callus</tissue>
    </source>
</reference>
<evidence type="ECO:0000313" key="3">
    <source>
        <dbReference type="Proteomes" id="UP000008827"/>
    </source>
</evidence>